<dbReference type="EMBL" id="JACJVN010000043">
    <property type="protein sequence ID" value="MBB6678026.1"/>
    <property type="molecule type" value="Genomic_DNA"/>
</dbReference>
<dbReference type="Proteomes" id="UP000574133">
    <property type="component" value="Unassembled WGS sequence"/>
</dbReference>
<evidence type="ECO:0000313" key="2">
    <source>
        <dbReference type="Proteomes" id="UP000574133"/>
    </source>
</evidence>
<keyword evidence="2" id="KW-1185">Reference proteome</keyword>
<reference evidence="1 2" key="1">
    <citation type="submission" date="2020-08" db="EMBL/GenBank/DDBJ databases">
        <title>Cohnella phylogeny.</title>
        <authorList>
            <person name="Dunlap C."/>
        </authorList>
    </citation>
    <scope>NUCLEOTIDE SEQUENCE [LARGE SCALE GENOMIC DNA]</scope>
    <source>
        <strain evidence="1 2">DSM 103658</strain>
    </source>
</reference>
<dbReference type="RefSeq" id="WP_221626823.1">
    <property type="nucleotide sequence ID" value="NZ_JACJVN010000043.1"/>
</dbReference>
<sequence>QGTISALFTAQPARRPSGIWMSTWARTRQAFFFEKVLLPELLSCGAKVLGDYAKEHSENSFPPLPVRGEDVFVWFMRFADRSAYERFSSEVAQSPKRKEITGHLRGVLNRPEEVLLLQPTSRSLL</sequence>
<name>A0A841TCW3_9BACL</name>
<dbReference type="AlphaFoldDB" id="A0A841TCW3"/>
<protein>
    <recommendedName>
        <fullName evidence="3">ABM domain-containing protein</fullName>
    </recommendedName>
</protein>
<proteinExistence type="predicted"/>
<gene>
    <name evidence="1" type="ORF">H4Q31_11895</name>
</gene>
<feature type="non-terminal residue" evidence="1">
    <location>
        <position position="1"/>
    </location>
</feature>
<comment type="caution">
    <text evidence="1">The sequence shown here is derived from an EMBL/GenBank/DDBJ whole genome shotgun (WGS) entry which is preliminary data.</text>
</comment>
<organism evidence="1 2">
    <name type="scientific">Cohnella lubricantis</name>
    <dbReference type="NCBI Taxonomy" id="2163172"/>
    <lineage>
        <taxon>Bacteria</taxon>
        <taxon>Bacillati</taxon>
        <taxon>Bacillota</taxon>
        <taxon>Bacilli</taxon>
        <taxon>Bacillales</taxon>
        <taxon>Paenibacillaceae</taxon>
        <taxon>Cohnella</taxon>
    </lineage>
</organism>
<evidence type="ECO:0000313" key="1">
    <source>
        <dbReference type="EMBL" id="MBB6678026.1"/>
    </source>
</evidence>
<evidence type="ECO:0008006" key="3">
    <source>
        <dbReference type="Google" id="ProtNLM"/>
    </source>
</evidence>
<accession>A0A841TCW3</accession>